<keyword evidence="6" id="KW-0238">DNA-binding</keyword>
<evidence type="ECO:0000256" key="5">
    <source>
        <dbReference type="ARBA" id="ARBA00022840"/>
    </source>
</evidence>
<dbReference type="Gene3D" id="1.10.486.10">
    <property type="entry name" value="PCRA, domain 4"/>
    <property type="match status" value="1"/>
</dbReference>
<dbReference type="EC" id="5.6.2.4" evidence="9"/>
<evidence type="ECO:0000256" key="9">
    <source>
        <dbReference type="ARBA" id="ARBA00034808"/>
    </source>
</evidence>
<dbReference type="InterPro" id="IPR000212">
    <property type="entry name" value="DNA_helicase_UvrD/REP"/>
</dbReference>
<dbReference type="PANTHER" id="PTHR11070">
    <property type="entry name" value="UVRD / RECB / PCRA DNA HELICASE FAMILY MEMBER"/>
    <property type="match status" value="1"/>
</dbReference>
<keyword evidence="5 11" id="KW-0067">ATP-binding</keyword>
<dbReference type="CDD" id="cd17932">
    <property type="entry name" value="DEXQc_UvrD"/>
    <property type="match status" value="1"/>
</dbReference>
<gene>
    <name evidence="14" type="primary">pcrA_1</name>
    <name evidence="14" type="ORF">Mterra_00711</name>
</gene>
<reference evidence="14 15" key="1">
    <citation type="submission" date="2018-08" db="EMBL/GenBank/DDBJ databases">
        <title>Meiothermus terrae DSM 26712 genome sequencing project.</title>
        <authorList>
            <person name="Da Costa M.S."/>
            <person name="Albuquerque L."/>
            <person name="Raposo P."/>
            <person name="Froufe H.J.C."/>
            <person name="Barroso C.S."/>
            <person name="Egas C."/>
        </authorList>
    </citation>
    <scope>NUCLEOTIDE SEQUENCE [LARGE SCALE GENOMIC DNA]</scope>
    <source>
        <strain evidence="14 15">DSM 26712</strain>
    </source>
</reference>
<comment type="similarity">
    <text evidence="1">Belongs to the helicase family. UvrD subfamily.</text>
</comment>
<dbReference type="GO" id="GO:0000725">
    <property type="term" value="P:recombinational repair"/>
    <property type="evidence" value="ECO:0007669"/>
    <property type="project" value="TreeGrafter"/>
</dbReference>
<keyword evidence="15" id="KW-1185">Reference proteome</keyword>
<evidence type="ECO:0000259" key="13">
    <source>
        <dbReference type="PROSITE" id="PS51217"/>
    </source>
</evidence>
<dbReference type="GO" id="GO:0003677">
    <property type="term" value="F:DNA binding"/>
    <property type="evidence" value="ECO:0007669"/>
    <property type="project" value="UniProtKB-KW"/>
</dbReference>
<dbReference type="InterPro" id="IPR013986">
    <property type="entry name" value="DExx_box_DNA_helicase_dom_sf"/>
</dbReference>
<sequence>MTGSGELLVGYKPMAVRLTDEQEAIVAHDHGPALVFAVAGAGKTTALVHRVERLVRQRVFDPRRILLTSFSRMAVADLKRALSAWPHCDAVRTSTLHALGLWIVRRAAKEGLVALKDEPLGEGQERALLTKTLRRARELRVGYAEELEALDLEDFLSYVGACKGNLHYADLEAAALPPQAWKVAQQAQAPAGLEWYLDLYRLYEQVRQEEGALTYDDLLMGGWELLVRHEGLAQAMAKGFQAVLVDEFQDVNLAQSEILHALTPERNYMVVGDDDQTIYEWRGASPRFILEFERRYGAKKYLIRDSFRCSAAQVALAGRLIAHNRQREPKRLSLTRGFEGQVLVHSPESVPDQARAVVGEVAEALRRGLRPGDVAVLVRLYAQTPYIEQALIEAQIPYRVVGSPPFYRRPEIETLLAYLELGRLEAEPDPGRLAQAWGLAYNRPTRYLSRTLAEAIRKRAAAQRVPLSQALRQAAPEAEGRQRERLEELAGVLEWLGQAQGQRAAGVLAALDARLEYSRYLRAHSGFPEVGEGRAASVKAFLDYARDKGSVRELREHLGHLSELQLEQDSADEAVTLMTVFRAKGLEWPMVLVPDCTEGTFPYSGNPNTEEERRLFYVALTRSKGDTHLYAPRSSAPSRFLREAEAAETLQAVERLGAALSKPAGELSSLETLALARDLGALSLERYLYRWWPAPPEHARAVAQKVLRLFAAAEREGWLEALGLSPAGREVWEALGPLEAPTGPHEFRDLAEFLPRAAAVASPDNVRPGQKVRHAQFGLGTVIRLEDGVAMVAFGDGLRRLALRYARLEVVGG</sequence>
<evidence type="ECO:0000256" key="4">
    <source>
        <dbReference type="ARBA" id="ARBA00022806"/>
    </source>
</evidence>
<name>A0A399F2T1_9DEIN</name>
<proteinExistence type="inferred from homology"/>
<dbReference type="PROSITE" id="PS51217">
    <property type="entry name" value="UVRD_HELICASE_CTER"/>
    <property type="match status" value="1"/>
</dbReference>
<dbReference type="InterPro" id="IPR014017">
    <property type="entry name" value="DNA_helicase_UvrD-like_C"/>
</dbReference>
<evidence type="ECO:0000256" key="1">
    <source>
        <dbReference type="ARBA" id="ARBA00009922"/>
    </source>
</evidence>
<dbReference type="Gene3D" id="3.40.50.300">
    <property type="entry name" value="P-loop containing nucleotide triphosphate hydrolases"/>
    <property type="match status" value="2"/>
</dbReference>
<keyword evidence="7" id="KW-0413">Isomerase</keyword>
<evidence type="ECO:0000259" key="12">
    <source>
        <dbReference type="PROSITE" id="PS51198"/>
    </source>
</evidence>
<evidence type="ECO:0000256" key="2">
    <source>
        <dbReference type="ARBA" id="ARBA00022741"/>
    </source>
</evidence>
<organism evidence="14 15">
    <name type="scientific">Calidithermus terrae</name>
    <dbReference type="NCBI Taxonomy" id="1408545"/>
    <lineage>
        <taxon>Bacteria</taxon>
        <taxon>Thermotogati</taxon>
        <taxon>Deinococcota</taxon>
        <taxon>Deinococci</taxon>
        <taxon>Thermales</taxon>
        <taxon>Thermaceae</taxon>
        <taxon>Calidithermus</taxon>
    </lineage>
</organism>
<evidence type="ECO:0000256" key="11">
    <source>
        <dbReference type="PROSITE-ProRule" id="PRU00560"/>
    </source>
</evidence>
<accession>A0A399F2T1</accession>
<feature type="domain" description="UvrD-like helicase ATP-binding" evidence="12">
    <location>
        <begin position="16"/>
        <end position="310"/>
    </location>
</feature>
<dbReference type="PANTHER" id="PTHR11070:SF2">
    <property type="entry name" value="ATP-DEPENDENT DNA HELICASE SRS2"/>
    <property type="match status" value="1"/>
</dbReference>
<feature type="domain" description="UvrD-like helicase C-terminal" evidence="13">
    <location>
        <begin position="311"/>
        <end position="585"/>
    </location>
</feature>
<comment type="catalytic activity">
    <reaction evidence="8">
        <text>Couples ATP hydrolysis with the unwinding of duplex DNA by translocating in the 3'-5' direction.</text>
        <dbReference type="EC" id="5.6.2.4"/>
    </reaction>
</comment>
<comment type="caution">
    <text evidence="14">The sequence shown here is derived from an EMBL/GenBank/DDBJ whole genome shotgun (WGS) entry which is preliminary data.</text>
</comment>
<keyword evidence="2 11" id="KW-0547">Nucleotide-binding</keyword>
<comment type="catalytic activity">
    <reaction evidence="10">
        <text>ATP + H2O = ADP + phosphate + H(+)</text>
        <dbReference type="Rhea" id="RHEA:13065"/>
        <dbReference type="ChEBI" id="CHEBI:15377"/>
        <dbReference type="ChEBI" id="CHEBI:15378"/>
        <dbReference type="ChEBI" id="CHEBI:30616"/>
        <dbReference type="ChEBI" id="CHEBI:43474"/>
        <dbReference type="ChEBI" id="CHEBI:456216"/>
        <dbReference type="EC" id="5.6.2.4"/>
    </reaction>
</comment>
<evidence type="ECO:0000313" key="15">
    <source>
        <dbReference type="Proteomes" id="UP000265715"/>
    </source>
</evidence>
<dbReference type="SUPFAM" id="SSF52540">
    <property type="entry name" value="P-loop containing nucleoside triphosphate hydrolases"/>
    <property type="match status" value="1"/>
</dbReference>
<dbReference type="AlphaFoldDB" id="A0A399F2T1"/>
<evidence type="ECO:0000256" key="3">
    <source>
        <dbReference type="ARBA" id="ARBA00022801"/>
    </source>
</evidence>
<evidence type="ECO:0000256" key="7">
    <source>
        <dbReference type="ARBA" id="ARBA00023235"/>
    </source>
</evidence>
<dbReference type="Gene3D" id="1.10.10.160">
    <property type="match status" value="1"/>
</dbReference>
<dbReference type="GO" id="GO:0016887">
    <property type="term" value="F:ATP hydrolysis activity"/>
    <property type="evidence" value="ECO:0007669"/>
    <property type="project" value="RHEA"/>
</dbReference>
<evidence type="ECO:0000256" key="6">
    <source>
        <dbReference type="ARBA" id="ARBA00023125"/>
    </source>
</evidence>
<dbReference type="Pfam" id="PF13361">
    <property type="entry name" value="UvrD_C"/>
    <property type="match status" value="2"/>
</dbReference>
<keyword evidence="4 11" id="KW-0347">Helicase</keyword>
<keyword evidence="3 11" id="KW-0378">Hydrolase</keyword>
<dbReference type="GO" id="GO:0043138">
    <property type="term" value="F:3'-5' DNA helicase activity"/>
    <property type="evidence" value="ECO:0007669"/>
    <property type="project" value="UniProtKB-EC"/>
</dbReference>
<dbReference type="InterPro" id="IPR014016">
    <property type="entry name" value="UvrD-like_ATP-bd"/>
</dbReference>
<dbReference type="Pfam" id="PF00580">
    <property type="entry name" value="UvrD-helicase"/>
    <property type="match status" value="1"/>
</dbReference>
<dbReference type="InterPro" id="IPR027417">
    <property type="entry name" value="P-loop_NTPase"/>
</dbReference>
<dbReference type="EMBL" id="QXDL01000017">
    <property type="protein sequence ID" value="RIH89986.1"/>
    <property type="molecule type" value="Genomic_DNA"/>
</dbReference>
<feature type="binding site" evidence="11">
    <location>
        <begin position="37"/>
        <end position="44"/>
    </location>
    <ligand>
        <name>ATP</name>
        <dbReference type="ChEBI" id="CHEBI:30616"/>
    </ligand>
</feature>
<dbReference type="GO" id="GO:0005524">
    <property type="term" value="F:ATP binding"/>
    <property type="evidence" value="ECO:0007669"/>
    <property type="project" value="UniProtKB-UniRule"/>
</dbReference>
<evidence type="ECO:0000313" key="14">
    <source>
        <dbReference type="EMBL" id="RIH89986.1"/>
    </source>
</evidence>
<evidence type="ECO:0000256" key="10">
    <source>
        <dbReference type="ARBA" id="ARBA00048988"/>
    </source>
</evidence>
<dbReference type="Proteomes" id="UP000265715">
    <property type="component" value="Unassembled WGS sequence"/>
</dbReference>
<protein>
    <recommendedName>
        <fullName evidence="9">DNA 3'-5' helicase</fullName>
        <ecNumber evidence="9">5.6.2.4</ecNumber>
    </recommendedName>
</protein>
<dbReference type="PROSITE" id="PS51198">
    <property type="entry name" value="UVRD_HELICASE_ATP_BIND"/>
    <property type="match status" value="1"/>
</dbReference>
<evidence type="ECO:0000256" key="8">
    <source>
        <dbReference type="ARBA" id="ARBA00034617"/>
    </source>
</evidence>